<gene>
    <name evidence="2" type="ORF">MNEG_1117</name>
</gene>
<dbReference type="KEGG" id="mng:MNEG_1117"/>
<protein>
    <submittedName>
        <fullName evidence="2">Uncharacterized protein</fullName>
    </submittedName>
</protein>
<dbReference type="STRING" id="145388.A0A0D2MW75"/>
<evidence type="ECO:0000313" key="3">
    <source>
        <dbReference type="Proteomes" id="UP000054498"/>
    </source>
</evidence>
<evidence type="ECO:0000313" key="2">
    <source>
        <dbReference type="EMBL" id="KIZ06830.1"/>
    </source>
</evidence>
<dbReference type="RefSeq" id="XP_013905849.1">
    <property type="nucleotide sequence ID" value="XM_014050395.1"/>
</dbReference>
<feature type="region of interest" description="Disordered" evidence="1">
    <location>
        <begin position="80"/>
        <end position="109"/>
    </location>
</feature>
<dbReference type="PANTHER" id="PTHR31350:SF29">
    <property type="entry name" value="PROTEIN SIRB1 N-TERMINAL DOMAIN-CONTAINING PROTEIN"/>
    <property type="match status" value="1"/>
</dbReference>
<dbReference type="GeneID" id="25728405"/>
<name>A0A0D2MW75_9CHLO</name>
<accession>A0A0D2MW75</accession>
<dbReference type="PANTHER" id="PTHR31350">
    <property type="entry name" value="SI:DKEY-261L7.2"/>
    <property type="match status" value="1"/>
</dbReference>
<proteinExistence type="predicted"/>
<dbReference type="OrthoDB" id="611769at2759"/>
<organism evidence="2 3">
    <name type="scientific">Monoraphidium neglectum</name>
    <dbReference type="NCBI Taxonomy" id="145388"/>
    <lineage>
        <taxon>Eukaryota</taxon>
        <taxon>Viridiplantae</taxon>
        <taxon>Chlorophyta</taxon>
        <taxon>core chlorophytes</taxon>
        <taxon>Chlorophyceae</taxon>
        <taxon>CS clade</taxon>
        <taxon>Sphaeropleales</taxon>
        <taxon>Selenastraceae</taxon>
        <taxon>Monoraphidium</taxon>
    </lineage>
</organism>
<sequence>MQPPPIRLDFSEQLAAEARLAFARNVARGEAGINLAEAALQVAAEDDAIASSSTVAFPVSSYMQRIKQLADEIATQHRAVPLASSSTDPSGSSNGSGSNTSGGGGGLAALPPSEAVGAVEAALFGQQRLRLARCGRSALPARALLTHPGTHESAQPAYLNEVLVRRVGHPAALAIILHEVLQQLLVSGDITVAAAVSPPPGWAGLPRAYALPHLPRHMVLGAGTGGITLNACSSEALVELLRHLKRAYWPFQWDTSIDTQHCSHGGFRGAAKSALGSEEVTAEVRAISATAAHRLQRGIWTSPGAGDLRRCVAACERLVMLAGDEQPRERRDLGVLYLHAGLFDEAAAELSEYYRRTTRPSAAAAAAAAGLTSEDPFDLKLTQLLLKLIETGGAPGGEAASGVAAATASGAAAAKGGEGENAVMLLLL</sequence>
<keyword evidence="3" id="KW-1185">Reference proteome</keyword>
<dbReference type="AlphaFoldDB" id="A0A0D2MW75"/>
<feature type="compositionally biased region" description="Low complexity" evidence="1">
    <location>
        <begin position="82"/>
        <end position="99"/>
    </location>
</feature>
<reference evidence="2 3" key="1">
    <citation type="journal article" date="2013" name="BMC Genomics">
        <title>Reconstruction of the lipid metabolism for the microalga Monoraphidium neglectum from its genome sequence reveals characteristics suitable for biofuel production.</title>
        <authorList>
            <person name="Bogen C."/>
            <person name="Al-Dilaimi A."/>
            <person name="Albersmeier A."/>
            <person name="Wichmann J."/>
            <person name="Grundmann M."/>
            <person name="Rupp O."/>
            <person name="Lauersen K.J."/>
            <person name="Blifernez-Klassen O."/>
            <person name="Kalinowski J."/>
            <person name="Goesmann A."/>
            <person name="Mussgnug J.H."/>
            <person name="Kruse O."/>
        </authorList>
    </citation>
    <scope>NUCLEOTIDE SEQUENCE [LARGE SCALE GENOMIC DNA]</scope>
    <source>
        <strain evidence="2 3">SAG 48.87</strain>
    </source>
</reference>
<evidence type="ECO:0000256" key="1">
    <source>
        <dbReference type="SAM" id="MobiDB-lite"/>
    </source>
</evidence>
<dbReference type="EMBL" id="KK100325">
    <property type="protein sequence ID" value="KIZ06830.1"/>
    <property type="molecule type" value="Genomic_DNA"/>
</dbReference>
<dbReference type="Proteomes" id="UP000054498">
    <property type="component" value="Unassembled WGS sequence"/>
</dbReference>